<evidence type="ECO:0000313" key="2">
    <source>
        <dbReference type="Proteomes" id="UP000034805"/>
    </source>
</evidence>
<evidence type="ECO:0000313" key="1">
    <source>
        <dbReference type="EMBL" id="KPP67840.1"/>
    </source>
</evidence>
<protein>
    <submittedName>
        <fullName evidence="1">Uncharacterized protein</fullName>
    </submittedName>
</protein>
<comment type="caution">
    <text evidence="1">The sequence shown here is derived from an EMBL/GenBank/DDBJ whole genome shotgun (WGS) entry which is preliminary data.</text>
</comment>
<dbReference type="AlphaFoldDB" id="A0A0P7UHU3"/>
<proteinExistence type="predicted"/>
<organism evidence="1 2">
    <name type="scientific">Scleropages formosus</name>
    <name type="common">Asian bonytongue</name>
    <name type="synonym">Osteoglossum formosum</name>
    <dbReference type="NCBI Taxonomy" id="113540"/>
    <lineage>
        <taxon>Eukaryota</taxon>
        <taxon>Metazoa</taxon>
        <taxon>Chordata</taxon>
        <taxon>Craniata</taxon>
        <taxon>Vertebrata</taxon>
        <taxon>Euteleostomi</taxon>
        <taxon>Actinopterygii</taxon>
        <taxon>Neopterygii</taxon>
        <taxon>Teleostei</taxon>
        <taxon>Osteoglossocephala</taxon>
        <taxon>Osteoglossomorpha</taxon>
        <taxon>Osteoglossiformes</taxon>
        <taxon>Osteoglossidae</taxon>
        <taxon>Scleropages</taxon>
    </lineage>
</organism>
<dbReference type="EMBL" id="JARO02004828">
    <property type="protein sequence ID" value="KPP67840.1"/>
    <property type="molecule type" value="Genomic_DNA"/>
</dbReference>
<sequence>MTCTLIVDPELPSNTKDKAVVRRDGLLHTFLSRLSQSWPVTSVLTNYCTDACSQWFLVATGALAIEDPALPYVLTASPASCSEEAFVPYYPAGAGNPAASRPGCAGLPGLHQHRLLCVTRQGLSLVHLTLGRLGLYSRDTLSYLAKPLLNDWLVGVPSTMEETDSEEYHTHNDTESSLEIEQYGNHLRIKELTKVAFFETVGYPCRGLADSMVIRYDGSKLASWQIPSTLNLSIKS</sequence>
<dbReference type="Proteomes" id="UP000034805">
    <property type="component" value="Unassembled WGS sequence"/>
</dbReference>
<accession>A0A0P7UHU3</accession>
<gene>
    <name evidence="1" type="ORF">Z043_113525</name>
</gene>
<reference evidence="1 2" key="1">
    <citation type="submission" date="2015-08" db="EMBL/GenBank/DDBJ databases">
        <title>The genome of the Asian arowana (Scleropages formosus).</title>
        <authorList>
            <person name="Tan M.H."/>
            <person name="Gan H.M."/>
            <person name="Croft L.J."/>
            <person name="Austin C.M."/>
        </authorList>
    </citation>
    <scope>NUCLEOTIDE SEQUENCE [LARGE SCALE GENOMIC DNA]</scope>
    <source>
        <strain evidence="1">Aro1</strain>
    </source>
</reference>
<name>A0A0P7UHU3_SCLFO</name>